<feature type="transmembrane region" description="Helical" evidence="1">
    <location>
        <begin position="583"/>
        <end position="606"/>
    </location>
</feature>
<evidence type="ECO:0000256" key="1">
    <source>
        <dbReference type="SAM" id="Phobius"/>
    </source>
</evidence>
<feature type="transmembrane region" description="Helical" evidence="1">
    <location>
        <begin position="547"/>
        <end position="571"/>
    </location>
</feature>
<evidence type="ECO:0000313" key="2">
    <source>
        <dbReference type="EMBL" id="CAK9017597.1"/>
    </source>
</evidence>
<keyword evidence="1" id="KW-0472">Membrane</keyword>
<accession>A0ABP0JT78</accession>
<protein>
    <submittedName>
        <fullName evidence="2">Uncharacterized protein</fullName>
    </submittedName>
</protein>
<keyword evidence="1" id="KW-1133">Transmembrane helix</keyword>
<reference evidence="2 3" key="1">
    <citation type="submission" date="2024-02" db="EMBL/GenBank/DDBJ databases">
        <authorList>
            <person name="Chen Y."/>
            <person name="Shah S."/>
            <person name="Dougan E. K."/>
            <person name="Thang M."/>
            <person name="Chan C."/>
        </authorList>
    </citation>
    <scope>NUCLEOTIDE SEQUENCE [LARGE SCALE GENOMIC DNA]</scope>
</reference>
<name>A0ABP0JT78_9DINO</name>
<gene>
    <name evidence="2" type="ORF">CCMP2556_LOCUS12932</name>
</gene>
<dbReference type="Proteomes" id="UP001642484">
    <property type="component" value="Unassembled WGS sequence"/>
</dbReference>
<organism evidence="2 3">
    <name type="scientific">Durusdinium trenchii</name>
    <dbReference type="NCBI Taxonomy" id="1381693"/>
    <lineage>
        <taxon>Eukaryota</taxon>
        <taxon>Sar</taxon>
        <taxon>Alveolata</taxon>
        <taxon>Dinophyceae</taxon>
        <taxon>Suessiales</taxon>
        <taxon>Symbiodiniaceae</taxon>
        <taxon>Durusdinium</taxon>
    </lineage>
</organism>
<evidence type="ECO:0000313" key="3">
    <source>
        <dbReference type="Proteomes" id="UP001642484"/>
    </source>
</evidence>
<comment type="caution">
    <text evidence="2">The sequence shown here is derived from an EMBL/GenBank/DDBJ whole genome shotgun (WGS) entry which is preliminary data.</text>
</comment>
<sequence>MRSSTVHIQHTKAGSGGGGLYAIGEVDIGGSSTVKISNSHTVSGYGGGLYAKKELKVSNRSALMILNATAPGNGGGFYAGGKVAISSSTVSIQRARAGKLGGGFCAEGSIALSDASTVAMSDTHAGVDGGGFMVATALATHNSSMSTANSTAERTGTAGRVDGQVLLSSQSSLDIHHAEGDANSAVLAASCLQLHPESSLFLEGIIGRHGLYLQNSCSSSLCSNTTFHVAEGAALDATGRLSSGLLSVNACPHEEVRLSGIHLHSWNSSLLTTSPSYVVIDHVDIHYQPPVNNLQILAAQENFSIDSLAISCPDCPQGVTFNATEDGTLQALSPENLQCSKTFTVSNGLTPRCDCGDYRITGEHFRNTELVSLEDVFQTCRFCNRHSYFRDGVCRTCEIYRPWSDGKRDVCHLLPREWPERVILFTGAAVFVILTFIMFEILQTPLVILDARSDLEDPSEVSAKRIFTISVQGPIASLPKSISRLVHQRVHYRARGTGLQWLEFDQQEPKAIKVCSVARKKLLLQDAHVPFDCASCRGSLHSTETCFIFTLLIALVFLLSMLPTIIKVAVVSGNSFEHTFVSIAIYLALPMAVVAAVLHWPVSWLIQRLYRRTPFSEALDDYQEQIDCKPHPGPDETHPRNQGLLVLTLRGLWKHFESFILEQNMHFVVANIVRPLTQSKGVSFVTLWGGKQVDYFVSHSWGTSFSHFVHSIRCHALSKEGPTSWMGAAYWICSFANNQWNIAAELADDPMDSAFARALRGGIKGVAMVLDHEVQPLTRVWCLFEFLLSSREQLELVFTTDVGVVGDDGCTSFDIALEVGKKIECLEVAKCQASSDEDKRKIFEYIINTLGSLEKMDGRIRQLMEEMLDKNLANVESATDRLLHRLGQS</sequence>
<keyword evidence="1" id="KW-0812">Transmembrane</keyword>
<feature type="transmembrane region" description="Helical" evidence="1">
    <location>
        <begin position="422"/>
        <end position="442"/>
    </location>
</feature>
<proteinExistence type="predicted"/>
<keyword evidence="3" id="KW-1185">Reference proteome</keyword>
<dbReference type="EMBL" id="CAXAMN010006446">
    <property type="protein sequence ID" value="CAK9017597.1"/>
    <property type="molecule type" value="Genomic_DNA"/>
</dbReference>